<protein>
    <submittedName>
        <fullName evidence="4">GNAT family N-acetyltransferase</fullName>
    </submittedName>
</protein>
<gene>
    <name evidence="4" type="ORF">AAME72_11180</name>
</gene>
<proteinExistence type="predicted"/>
<dbReference type="GO" id="GO:0016747">
    <property type="term" value="F:acyltransferase activity, transferring groups other than amino-acyl groups"/>
    <property type="evidence" value="ECO:0007669"/>
    <property type="project" value="InterPro"/>
</dbReference>
<evidence type="ECO:0000313" key="4">
    <source>
        <dbReference type="EMBL" id="XBM46655.1"/>
    </source>
</evidence>
<dbReference type="CDD" id="cd04301">
    <property type="entry name" value="NAT_SF"/>
    <property type="match status" value="1"/>
</dbReference>
<dbReference type="PROSITE" id="PS51186">
    <property type="entry name" value="GNAT"/>
    <property type="match status" value="1"/>
</dbReference>
<dbReference type="Gene3D" id="3.40.630.30">
    <property type="match status" value="1"/>
</dbReference>
<dbReference type="SUPFAM" id="SSF55729">
    <property type="entry name" value="Acyl-CoA N-acyltransferases (Nat)"/>
    <property type="match status" value="1"/>
</dbReference>
<sequence>MTSIRPAGPSDAAHVLRLFDDAIAWFATIGNTRQWGTEPLSAQPKQVSRVEGWVAEPGAWIAEHPEAGPVGFLVLGEPTDYVWPADEPELYVRVLIGSRDPRGKGVGRALLRFADEQAEAAGVGLLRVDCYAGASGDLVRFYESCGYERTETFTVGDWPGQVLARRVR</sequence>
<dbReference type="PANTHER" id="PTHR43877">
    <property type="entry name" value="AMINOALKYLPHOSPHONATE N-ACETYLTRANSFERASE-RELATED-RELATED"/>
    <property type="match status" value="1"/>
</dbReference>
<organism evidence="4">
    <name type="scientific">Leifsonia sp. NPDC080035</name>
    <dbReference type="NCBI Taxonomy" id="3143936"/>
    <lineage>
        <taxon>Bacteria</taxon>
        <taxon>Bacillati</taxon>
        <taxon>Actinomycetota</taxon>
        <taxon>Actinomycetes</taxon>
        <taxon>Micrococcales</taxon>
        <taxon>Microbacteriaceae</taxon>
        <taxon>Leifsonia</taxon>
    </lineage>
</organism>
<dbReference type="EMBL" id="CP157390">
    <property type="protein sequence ID" value="XBM46655.1"/>
    <property type="molecule type" value="Genomic_DNA"/>
</dbReference>
<reference evidence="4" key="1">
    <citation type="submission" date="2024-05" db="EMBL/GenBank/DDBJ databases">
        <title>The Natural Products Discovery Center: Release of the First 8490 Sequenced Strains for Exploring Actinobacteria Biosynthetic Diversity.</title>
        <authorList>
            <person name="Kalkreuter E."/>
            <person name="Kautsar S.A."/>
            <person name="Yang D."/>
            <person name="Bader C.D."/>
            <person name="Teijaro C.N."/>
            <person name="Fluegel L."/>
            <person name="Davis C.M."/>
            <person name="Simpson J.R."/>
            <person name="Lauterbach L."/>
            <person name="Steele A.D."/>
            <person name="Gui C."/>
            <person name="Meng S."/>
            <person name="Li G."/>
            <person name="Viehrig K."/>
            <person name="Ye F."/>
            <person name="Su P."/>
            <person name="Kiefer A.F."/>
            <person name="Nichols A."/>
            <person name="Cepeda A.J."/>
            <person name="Yan W."/>
            <person name="Fan B."/>
            <person name="Jiang Y."/>
            <person name="Adhikari A."/>
            <person name="Zheng C.-J."/>
            <person name="Schuster L."/>
            <person name="Cowan T.M."/>
            <person name="Smanski M.J."/>
            <person name="Chevrette M.G."/>
            <person name="de Carvalho L.P.S."/>
            <person name="Shen B."/>
        </authorList>
    </citation>
    <scope>NUCLEOTIDE SEQUENCE</scope>
    <source>
        <strain evidence="4">NPDC080035</strain>
    </source>
</reference>
<dbReference type="InterPro" id="IPR050832">
    <property type="entry name" value="Bact_Acetyltransf"/>
</dbReference>
<dbReference type="AlphaFoldDB" id="A0AAU7G8R6"/>
<evidence type="ECO:0000256" key="2">
    <source>
        <dbReference type="ARBA" id="ARBA00023315"/>
    </source>
</evidence>
<dbReference type="RefSeq" id="WP_348786638.1">
    <property type="nucleotide sequence ID" value="NZ_CP157390.1"/>
</dbReference>
<name>A0AAU7G8R6_9MICO</name>
<evidence type="ECO:0000259" key="3">
    <source>
        <dbReference type="PROSITE" id="PS51186"/>
    </source>
</evidence>
<dbReference type="InterPro" id="IPR000182">
    <property type="entry name" value="GNAT_dom"/>
</dbReference>
<dbReference type="PANTHER" id="PTHR43877:SF2">
    <property type="entry name" value="AMINOALKYLPHOSPHONATE N-ACETYLTRANSFERASE-RELATED"/>
    <property type="match status" value="1"/>
</dbReference>
<dbReference type="Pfam" id="PF00583">
    <property type="entry name" value="Acetyltransf_1"/>
    <property type="match status" value="1"/>
</dbReference>
<keyword evidence="2" id="KW-0012">Acyltransferase</keyword>
<feature type="domain" description="N-acetyltransferase" evidence="3">
    <location>
        <begin position="2"/>
        <end position="168"/>
    </location>
</feature>
<accession>A0AAU7G8R6</accession>
<dbReference type="InterPro" id="IPR016181">
    <property type="entry name" value="Acyl_CoA_acyltransferase"/>
</dbReference>
<keyword evidence="1" id="KW-0808">Transferase</keyword>
<evidence type="ECO:0000256" key="1">
    <source>
        <dbReference type="ARBA" id="ARBA00022679"/>
    </source>
</evidence>